<dbReference type="GO" id="GO:0005829">
    <property type="term" value="C:cytosol"/>
    <property type="evidence" value="ECO:0007669"/>
    <property type="project" value="TreeGrafter"/>
</dbReference>
<dbReference type="InterPro" id="IPR030489">
    <property type="entry name" value="TR_Rrf2-type_CS"/>
</dbReference>
<evidence type="ECO:0000313" key="2">
    <source>
        <dbReference type="Proteomes" id="UP000256329"/>
    </source>
</evidence>
<sequence length="153" mass="17503">MRLSQAADYAMRVVLNLALRPPGEVVRAQVLAKEESIPLRFLLKIVRDLIRAGIVRSYRGVGGGFALARPAARITLREVWEAVEGPIRLNRCFIDPEYCSKKWAHECPVHEVLGRIQHLLLEELERYDFATLAAKVREPRETCAREGRSQWMP</sequence>
<dbReference type="InterPro" id="IPR036390">
    <property type="entry name" value="WH_DNA-bd_sf"/>
</dbReference>
<dbReference type="EMBL" id="QSLN01000001">
    <property type="protein sequence ID" value="RDV84923.1"/>
    <property type="molecule type" value="Genomic_DNA"/>
</dbReference>
<dbReference type="PROSITE" id="PS51197">
    <property type="entry name" value="HTH_RRF2_2"/>
    <property type="match status" value="1"/>
</dbReference>
<dbReference type="GO" id="GO:0003700">
    <property type="term" value="F:DNA-binding transcription factor activity"/>
    <property type="evidence" value="ECO:0007669"/>
    <property type="project" value="TreeGrafter"/>
</dbReference>
<protein>
    <submittedName>
        <fullName evidence="1">Rrf2 family transcriptional regulator</fullName>
    </submittedName>
</protein>
<evidence type="ECO:0000313" key="1">
    <source>
        <dbReference type="EMBL" id="RDV84923.1"/>
    </source>
</evidence>
<proteinExistence type="predicted"/>
<dbReference type="RefSeq" id="WP_115791914.1">
    <property type="nucleotide sequence ID" value="NZ_QSLN01000001.1"/>
</dbReference>
<dbReference type="SUPFAM" id="SSF46785">
    <property type="entry name" value="Winged helix' DNA-binding domain"/>
    <property type="match status" value="1"/>
</dbReference>
<dbReference type="PANTHER" id="PTHR33221">
    <property type="entry name" value="WINGED HELIX-TURN-HELIX TRANSCRIPTIONAL REGULATOR, RRF2 FAMILY"/>
    <property type="match status" value="1"/>
</dbReference>
<organism evidence="1 2">
    <name type="scientific">Ammonifex thiophilus</name>
    <dbReference type="NCBI Taxonomy" id="444093"/>
    <lineage>
        <taxon>Bacteria</taxon>
        <taxon>Bacillati</taxon>
        <taxon>Bacillota</taxon>
        <taxon>Clostridia</taxon>
        <taxon>Thermoanaerobacterales</taxon>
        <taxon>Thermoanaerobacteraceae</taxon>
        <taxon>Ammonifex</taxon>
    </lineage>
</organism>
<dbReference type="InterPro" id="IPR036388">
    <property type="entry name" value="WH-like_DNA-bd_sf"/>
</dbReference>
<dbReference type="Gene3D" id="1.10.10.10">
    <property type="entry name" value="Winged helix-like DNA-binding domain superfamily/Winged helix DNA-binding domain"/>
    <property type="match status" value="1"/>
</dbReference>
<dbReference type="AlphaFoldDB" id="A0A3D8P6G3"/>
<dbReference type="OrthoDB" id="9808360at2"/>
<name>A0A3D8P6G3_9THEO</name>
<dbReference type="InterPro" id="IPR000944">
    <property type="entry name" value="Tscrpt_reg_Rrf2"/>
</dbReference>
<comment type="caution">
    <text evidence="1">The sequence shown here is derived from an EMBL/GenBank/DDBJ whole genome shotgun (WGS) entry which is preliminary data.</text>
</comment>
<dbReference type="PROSITE" id="PS01332">
    <property type="entry name" value="HTH_RRF2_1"/>
    <property type="match status" value="1"/>
</dbReference>
<dbReference type="Proteomes" id="UP000256329">
    <property type="component" value="Unassembled WGS sequence"/>
</dbReference>
<gene>
    <name evidence="1" type="ORF">DXX99_02260</name>
</gene>
<keyword evidence="2" id="KW-1185">Reference proteome</keyword>
<accession>A0A3D8P6G3</accession>
<dbReference type="PANTHER" id="PTHR33221:SF2">
    <property type="entry name" value="TRANSCRIPTIONAL REGULATOR"/>
    <property type="match status" value="1"/>
</dbReference>
<dbReference type="NCBIfam" id="TIGR00738">
    <property type="entry name" value="rrf2_super"/>
    <property type="match status" value="1"/>
</dbReference>
<dbReference type="Pfam" id="PF02082">
    <property type="entry name" value="Rrf2"/>
    <property type="match status" value="1"/>
</dbReference>
<reference evidence="1 2" key="1">
    <citation type="submission" date="2018-08" db="EMBL/GenBank/DDBJ databases">
        <title>Form III RuBisCO-mediated autotrophy in Thermodesulfobium bacteria.</title>
        <authorList>
            <person name="Toshchakov S.V."/>
            <person name="Kublanov I.V."/>
            <person name="Frolov E."/>
            <person name="Bonch-Osmolovskaya E.A."/>
            <person name="Tourova T.P."/>
            <person name="Chernych N.A."/>
            <person name="Lebedinsky A.V."/>
        </authorList>
    </citation>
    <scope>NUCLEOTIDE SEQUENCE [LARGE SCALE GENOMIC DNA]</scope>
    <source>
        <strain evidence="1 2">SR</strain>
    </source>
</reference>